<feature type="transmembrane region" description="Helical" evidence="1">
    <location>
        <begin position="239"/>
        <end position="256"/>
    </location>
</feature>
<proteinExistence type="predicted"/>
<feature type="signal peptide" evidence="2">
    <location>
        <begin position="1"/>
        <end position="18"/>
    </location>
</feature>
<dbReference type="EMBL" id="JAHUZD010000028">
    <property type="protein sequence ID" value="KAI3405602.2"/>
    <property type="molecule type" value="Genomic_DNA"/>
</dbReference>
<feature type="transmembrane region" description="Helical" evidence="1">
    <location>
        <begin position="306"/>
        <end position="325"/>
    </location>
</feature>
<sequence length="430" mass="50056">MWTKSLIPLLSIFSLCYSRQFHLDQLRNAACFNIESPTTIAITKTLGQLPLPILLFEYEHRKTIEDLPNFDFLVTDGKLDEYFQFGEFTFANTDNTQYKKSDVLKEFLSYNIEIPGLWCIYSPKIDQYEYRVEIEEKSYYGNYDDIWFSIVNIVTSFVVIQLFYYIRTKRPIIFQAVIMLQLAKVAIFAITAVLAFFDFPIIEYAEYVVASLDDIFTVLFLMGYGFSYSNYNDPSVKKILLLSMLTVIPSFASRYFDFKEDINLLYINMQHYNVVQGILGSDKFDGLSSVERVAKNLRINEYSGPVALLFGFAKLLKIFVIIHAIRQTLKKLTIVNPVARPCFISVVVVWLFLWSFVNAACVPSTLYDYYNVIDYSKTLKQFLLASLRNKYITFLWDESHWFALRFILTLGKGLLVDDGHVVEKKVVKRH</sequence>
<feature type="transmembrane region" description="Helical" evidence="1">
    <location>
        <begin position="146"/>
        <end position="166"/>
    </location>
</feature>
<dbReference type="RefSeq" id="XP_049181347.1">
    <property type="nucleotide sequence ID" value="XM_049322763.1"/>
</dbReference>
<name>A0AAI9WYS1_9ASCO</name>
<feature type="transmembrane region" description="Helical" evidence="1">
    <location>
        <begin position="178"/>
        <end position="201"/>
    </location>
</feature>
<reference evidence="3" key="1">
    <citation type="journal article" date="2022" name="DNA Res.">
        <title>Genome analysis of five recently described species of the CUG-Ser clade uncovers Candida theae as a new hybrid lineage with pathogenic potential in the Candida parapsilosis species complex.</title>
        <authorList>
            <person name="Mixao V."/>
            <person name="Del Olmo V."/>
            <person name="Hegedusova E."/>
            <person name="Saus E."/>
            <person name="Pryszcz L."/>
            <person name="Cillingova A."/>
            <person name="Nosek J."/>
            <person name="Gabaldon T."/>
        </authorList>
    </citation>
    <scope>NUCLEOTIDE SEQUENCE</scope>
    <source>
        <strain evidence="3">CBS 10844</strain>
    </source>
</reference>
<evidence type="ECO:0000256" key="1">
    <source>
        <dbReference type="SAM" id="Phobius"/>
    </source>
</evidence>
<feature type="transmembrane region" description="Helical" evidence="1">
    <location>
        <begin position="207"/>
        <end position="227"/>
    </location>
</feature>
<accession>A0AAI9WYS1</accession>
<keyword evidence="1" id="KW-1133">Transmembrane helix</keyword>
<feature type="chain" id="PRO_5042601212" description="Intimal thickness related receptor IRP domain-containing protein" evidence="2">
    <location>
        <begin position="19"/>
        <end position="430"/>
    </location>
</feature>
<evidence type="ECO:0008006" key="5">
    <source>
        <dbReference type="Google" id="ProtNLM"/>
    </source>
</evidence>
<evidence type="ECO:0000313" key="3">
    <source>
        <dbReference type="EMBL" id="KAI3405602.2"/>
    </source>
</evidence>
<dbReference type="AlphaFoldDB" id="A0AAI9WYS1"/>
<keyword evidence="1" id="KW-0812">Transmembrane</keyword>
<keyword evidence="1" id="KW-0472">Membrane</keyword>
<organism evidence="3 4">
    <name type="scientific">Candida oxycetoniae</name>
    <dbReference type="NCBI Taxonomy" id="497107"/>
    <lineage>
        <taxon>Eukaryota</taxon>
        <taxon>Fungi</taxon>
        <taxon>Dikarya</taxon>
        <taxon>Ascomycota</taxon>
        <taxon>Saccharomycotina</taxon>
        <taxon>Pichiomycetes</taxon>
        <taxon>Debaryomycetaceae</taxon>
        <taxon>Candida/Lodderomyces clade</taxon>
        <taxon>Candida</taxon>
    </lineage>
</organism>
<comment type="caution">
    <text evidence="3">The sequence shown here is derived from an EMBL/GenBank/DDBJ whole genome shotgun (WGS) entry which is preliminary data.</text>
</comment>
<keyword evidence="4" id="KW-1185">Reference proteome</keyword>
<dbReference type="Proteomes" id="UP001202479">
    <property type="component" value="Unassembled WGS sequence"/>
</dbReference>
<gene>
    <name evidence="3" type="ORF">KGF56_001620</name>
</gene>
<evidence type="ECO:0000256" key="2">
    <source>
        <dbReference type="SAM" id="SignalP"/>
    </source>
</evidence>
<feature type="transmembrane region" description="Helical" evidence="1">
    <location>
        <begin position="337"/>
        <end position="357"/>
    </location>
</feature>
<keyword evidence="2" id="KW-0732">Signal</keyword>
<dbReference type="GeneID" id="73379237"/>
<evidence type="ECO:0000313" key="4">
    <source>
        <dbReference type="Proteomes" id="UP001202479"/>
    </source>
</evidence>
<protein>
    <recommendedName>
        <fullName evidence="5">Intimal thickness related receptor IRP domain-containing protein</fullName>
    </recommendedName>
</protein>